<reference evidence="10 11" key="1">
    <citation type="journal article" date="2015" name="Int. J. Syst. Evol. Microbiol.">
        <title>Novibacillus thermophilus gen. nov., sp. nov., a Gram-staining-negative and moderately thermophilic member of the family Thermoactinomycetaceae.</title>
        <authorList>
            <person name="Yang G."/>
            <person name="Chen J."/>
            <person name="Zhou S."/>
        </authorList>
    </citation>
    <scope>NUCLEOTIDE SEQUENCE [LARGE SCALE GENOMIC DNA]</scope>
    <source>
        <strain evidence="10 11">SG-1</strain>
    </source>
</reference>
<protein>
    <submittedName>
        <fullName evidence="10">Aminopeptidase</fullName>
    </submittedName>
</protein>
<comment type="cofactor">
    <cofactor evidence="1">
        <name>Co(2+)</name>
        <dbReference type="ChEBI" id="CHEBI:48828"/>
    </cofactor>
</comment>
<dbReference type="Proteomes" id="UP000188603">
    <property type="component" value="Chromosome"/>
</dbReference>
<dbReference type="RefSeq" id="WP_077720068.1">
    <property type="nucleotide sequence ID" value="NZ_CP019699.1"/>
</dbReference>
<evidence type="ECO:0000256" key="4">
    <source>
        <dbReference type="ARBA" id="ARBA00008236"/>
    </source>
</evidence>
<evidence type="ECO:0000313" key="10">
    <source>
        <dbReference type="EMBL" id="AQS56208.1"/>
    </source>
</evidence>
<gene>
    <name evidence="10" type="ORF">B0W44_10985</name>
</gene>
<dbReference type="PANTHER" id="PTHR34448">
    <property type="entry name" value="AMINOPEPTIDASE"/>
    <property type="match status" value="1"/>
</dbReference>
<organism evidence="10 11">
    <name type="scientific">Novibacillus thermophilus</name>
    <dbReference type="NCBI Taxonomy" id="1471761"/>
    <lineage>
        <taxon>Bacteria</taxon>
        <taxon>Bacillati</taxon>
        <taxon>Bacillota</taxon>
        <taxon>Bacilli</taxon>
        <taxon>Bacillales</taxon>
        <taxon>Thermoactinomycetaceae</taxon>
        <taxon>Novibacillus</taxon>
    </lineage>
</organism>
<dbReference type="STRING" id="1471761.B0W44_10985"/>
<evidence type="ECO:0000256" key="9">
    <source>
        <dbReference type="ARBA" id="ARBA00023049"/>
    </source>
</evidence>
<proteinExistence type="inferred from homology"/>
<name>A0A1U9K857_9BACL</name>
<dbReference type="PANTHER" id="PTHR34448:SF1">
    <property type="entry name" value="BLL6088 PROTEIN"/>
    <property type="match status" value="1"/>
</dbReference>
<evidence type="ECO:0000256" key="7">
    <source>
        <dbReference type="ARBA" id="ARBA00022723"/>
    </source>
</evidence>
<evidence type="ECO:0000256" key="5">
    <source>
        <dbReference type="ARBA" id="ARBA00022438"/>
    </source>
</evidence>
<comment type="similarity">
    <text evidence="4">Belongs to the peptidase M29 family.</text>
</comment>
<keyword evidence="7" id="KW-0479">Metal-binding</keyword>
<dbReference type="KEGG" id="ntr:B0W44_10985"/>
<dbReference type="AlphaFoldDB" id="A0A1U9K857"/>
<keyword evidence="9" id="KW-0482">Metalloprotease</keyword>
<dbReference type="SMR" id="A0A1U9K857"/>
<keyword evidence="11" id="KW-1185">Reference proteome</keyword>
<evidence type="ECO:0000256" key="3">
    <source>
        <dbReference type="ARBA" id="ARBA00001947"/>
    </source>
</evidence>
<dbReference type="InterPro" id="IPR000787">
    <property type="entry name" value="Peptidase_M29"/>
</dbReference>
<comment type="cofactor">
    <cofactor evidence="2">
        <name>Mg(2+)</name>
        <dbReference type="ChEBI" id="CHEBI:18420"/>
    </cofactor>
</comment>
<dbReference type="GO" id="GO:0006508">
    <property type="term" value="P:proteolysis"/>
    <property type="evidence" value="ECO:0007669"/>
    <property type="project" value="UniProtKB-KW"/>
</dbReference>
<sequence length="373" mass="42765">MRDARVEKLAKTLVEYSCDLKPKEKILIEVFGTDGELDLAKALIRTVYRVGGYPHVKVNDYSVLRELYYDLSPEHIDDIARFELERMKEMDAYIGLRGGRNVNELSDVPDDKMRLYMTRYNEVVHTRERVNHTKWVVLRYPTPSMAQLANMSTTAFEDFYFDVCTMDYAHMDQAMQPLKKLMERTDTVRIKGPGTDLTFSIQGIPVRISSGRHNIPDGEVFTAPVRNSVNGTLTYNTPSVYQGVTFENIQFTFKDGKIIEASANHTERLNQILDSDEGARYIGEFSLGINPYILHPMKDTLFDEKITGSFHFTPGSAYEDCDNGNRSSIHWDLVNIQRPEYGGGDIYFDDVLIRKNGLFVIPELEQLNPDQLK</sequence>
<accession>A0A1U9K857</accession>
<comment type="cofactor">
    <cofactor evidence="3">
        <name>Zn(2+)</name>
        <dbReference type="ChEBI" id="CHEBI:29105"/>
    </cofactor>
</comment>
<dbReference type="EMBL" id="CP019699">
    <property type="protein sequence ID" value="AQS56208.1"/>
    <property type="molecule type" value="Genomic_DNA"/>
</dbReference>
<dbReference type="InterPro" id="IPR052170">
    <property type="entry name" value="M29_Exopeptidase"/>
</dbReference>
<dbReference type="GO" id="GO:0046872">
    <property type="term" value="F:metal ion binding"/>
    <property type="evidence" value="ECO:0007669"/>
    <property type="project" value="UniProtKB-KW"/>
</dbReference>
<dbReference type="OrthoDB" id="9803993at2"/>
<dbReference type="Gene3D" id="3.40.1830.10">
    <property type="entry name" value="Thermophilic metalloprotease (M29)"/>
    <property type="match status" value="1"/>
</dbReference>
<keyword evidence="8" id="KW-0378">Hydrolase</keyword>
<evidence type="ECO:0000313" key="11">
    <source>
        <dbReference type="Proteomes" id="UP000188603"/>
    </source>
</evidence>
<dbReference type="GO" id="GO:0004177">
    <property type="term" value="F:aminopeptidase activity"/>
    <property type="evidence" value="ECO:0007669"/>
    <property type="project" value="UniProtKB-KW"/>
</dbReference>
<dbReference type="PRINTS" id="PR00919">
    <property type="entry name" value="THERMOPTASE"/>
</dbReference>
<evidence type="ECO:0000256" key="1">
    <source>
        <dbReference type="ARBA" id="ARBA00001941"/>
    </source>
</evidence>
<keyword evidence="5 10" id="KW-0031">Aminopeptidase</keyword>
<keyword evidence="6" id="KW-0645">Protease</keyword>
<dbReference type="Pfam" id="PF02073">
    <property type="entry name" value="Peptidase_M29"/>
    <property type="match status" value="1"/>
</dbReference>
<evidence type="ECO:0000256" key="2">
    <source>
        <dbReference type="ARBA" id="ARBA00001946"/>
    </source>
</evidence>
<evidence type="ECO:0000256" key="8">
    <source>
        <dbReference type="ARBA" id="ARBA00022801"/>
    </source>
</evidence>
<evidence type="ECO:0000256" key="6">
    <source>
        <dbReference type="ARBA" id="ARBA00022670"/>
    </source>
</evidence>
<dbReference type="GO" id="GO:0008237">
    <property type="term" value="F:metallopeptidase activity"/>
    <property type="evidence" value="ECO:0007669"/>
    <property type="project" value="UniProtKB-KW"/>
</dbReference>
<dbReference type="InterPro" id="IPR035097">
    <property type="entry name" value="M29_N-terminal"/>
</dbReference>
<dbReference type="SUPFAM" id="SSF144052">
    <property type="entry name" value="Thermophilic metalloprotease-like"/>
    <property type="match status" value="1"/>
</dbReference>